<organism evidence="2 3">
    <name type="scientific">Streptomyces pactum</name>
    <dbReference type="NCBI Taxonomy" id="68249"/>
    <lineage>
        <taxon>Bacteria</taxon>
        <taxon>Bacillati</taxon>
        <taxon>Actinomycetota</taxon>
        <taxon>Actinomycetes</taxon>
        <taxon>Kitasatosporales</taxon>
        <taxon>Streptomycetaceae</taxon>
        <taxon>Streptomyces</taxon>
    </lineage>
</organism>
<feature type="domain" description="N-acetyltransferase" evidence="1">
    <location>
        <begin position="1"/>
        <end position="171"/>
    </location>
</feature>
<accession>A0A1S6J882</accession>
<sequence>MPELIAPTTRLHSAWLLARDEWGPGFHEDGFGLGPSDEVDSPDGFATWVARLTEESGPKAVETGRGCTYRWIVECDRVHGGIALRHGLNDYVLQFGHIGYGIRPSSRRRGLATWALGRILDEARALGLDQVLIVCEVDNPASVKTIEHHGGVFEGVRETEHGLVRRYWIKI</sequence>
<keyword evidence="2" id="KW-0808">Transferase</keyword>
<evidence type="ECO:0000313" key="3">
    <source>
        <dbReference type="Proteomes" id="UP000189443"/>
    </source>
</evidence>
<dbReference type="PANTHER" id="PTHR39173">
    <property type="entry name" value="ACETYLTRANSFERASE"/>
    <property type="match status" value="1"/>
</dbReference>
<reference evidence="2 3" key="1">
    <citation type="submission" date="2017-02" db="EMBL/GenBank/DDBJ databases">
        <title>Streptomyces pactum ACT12 Genome sequencing and assembly.</title>
        <authorList>
            <person name="Xue Q."/>
            <person name="Yan X."/>
            <person name="Jia L."/>
            <person name="Yan H."/>
        </authorList>
    </citation>
    <scope>NUCLEOTIDE SEQUENCE [LARGE SCALE GENOMIC DNA]</scope>
    <source>
        <strain evidence="2 3">ACT12</strain>
    </source>
</reference>
<dbReference type="KEGG" id="spac:B1H29_14540"/>
<dbReference type="Proteomes" id="UP000189443">
    <property type="component" value="Chromosome"/>
</dbReference>
<dbReference type="RefSeq" id="WP_055418288.1">
    <property type="nucleotide sequence ID" value="NZ_CP019724.1"/>
</dbReference>
<proteinExistence type="predicted"/>
<dbReference type="AlphaFoldDB" id="A0A1S6J882"/>
<keyword evidence="3" id="KW-1185">Reference proteome</keyword>
<dbReference type="GO" id="GO:0016747">
    <property type="term" value="F:acyltransferase activity, transferring groups other than amino-acyl groups"/>
    <property type="evidence" value="ECO:0007669"/>
    <property type="project" value="InterPro"/>
</dbReference>
<name>A0A1S6J882_9ACTN</name>
<dbReference type="Gene3D" id="3.40.630.30">
    <property type="match status" value="1"/>
</dbReference>
<dbReference type="OrthoDB" id="9797989at2"/>
<dbReference type="PANTHER" id="PTHR39173:SF1">
    <property type="entry name" value="ACETYLTRANSFERASE"/>
    <property type="match status" value="1"/>
</dbReference>
<dbReference type="EMBL" id="CP019724">
    <property type="protein sequence ID" value="AQS67983.1"/>
    <property type="molecule type" value="Genomic_DNA"/>
</dbReference>
<protein>
    <submittedName>
        <fullName evidence="2">GNAT family N-acetyltransferase</fullName>
    </submittedName>
</protein>
<dbReference type="InterPro" id="IPR000182">
    <property type="entry name" value="GNAT_dom"/>
</dbReference>
<evidence type="ECO:0000259" key="1">
    <source>
        <dbReference type="PROSITE" id="PS51186"/>
    </source>
</evidence>
<gene>
    <name evidence="2" type="ORF">B1H29_14540</name>
</gene>
<dbReference type="InterPro" id="IPR016181">
    <property type="entry name" value="Acyl_CoA_acyltransferase"/>
</dbReference>
<dbReference type="SUPFAM" id="SSF55729">
    <property type="entry name" value="Acyl-CoA N-acyltransferases (Nat)"/>
    <property type="match status" value="1"/>
</dbReference>
<dbReference type="Pfam" id="PF13302">
    <property type="entry name" value="Acetyltransf_3"/>
    <property type="match status" value="1"/>
</dbReference>
<evidence type="ECO:0000313" key="2">
    <source>
        <dbReference type="EMBL" id="AQS67983.1"/>
    </source>
</evidence>
<dbReference type="PROSITE" id="PS51186">
    <property type="entry name" value="GNAT"/>
    <property type="match status" value="1"/>
</dbReference>